<feature type="region of interest" description="Disordered" evidence="7">
    <location>
        <begin position="335"/>
        <end position="411"/>
    </location>
</feature>
<evidence type="ECO:0000256" key="7">
    <source>
        <dbReference type="SAM" id="MobiDB-lite"/>
    </source>
</evidence>
<dbReference type="Pfam" id="PF23240">
    <property type="entry name" value="HAT_PRP39_N"/>
    <property type="match status" value="1"/>
</dbReference>
<accession>A0ABP1G6Y4</accession>
<evidence type="ECO:0000313" key="9">
    <source>
        <dbReference type="Proteomes" id="UP001497392"/>
    </source>
</evidence>
<evidence type="ECO:0000256" key="1">
    <source>
        <dbReference type="ARBA" id="ARBA00004123"/>
    </source>
</evidence>
<evidence type="ECO:0000256" key="4">
    <source>
        <dbReference type="ARBA" id="ARBA00023187"/>
    </source>
</evidence>
<feature type="compositionally biased region" description="Low complexity" evidence="7">
    <location>
        <begin position="399"/>
        <end position="409"/>
    </location>
</feature>
<dbReference type="SMART" id="SM00386">
    <property type="entry name" value="HAT"/>
    <property type="match status" value="5"/>
</dbReference>
<dbReference type="Gene3D" id="1.25.40.10">
    <property type="entry name" value="Tetratricopeptide repeat domain"/>
    <property type="match status" value="2"/>
</dbReference>
<reference evidence="8 9" key="1">
    <citation type="submission" date="2024-06" db="EMBL/GenBank/DDBJ databases">
        <authorList>
            <person name="Kraege A."/>
            <person name="Thomma B."/>
        </authorList>
    </citation>
    <scope>NUCLEOTIDE SEQUENCE [LARGE SCALE GENOMIC DNA]</scope>
</reference>
<protein>
    <submittedName>
        <fullName evidence="8">G8515 protein</fullName>
    </submittedName>
</protein>
<keyword evidence="3" id="KW-0677">Repeat</keyword>
<dbReference type="PANTHER" id="PTHR17204:SF5">
    <property type="entry name" value="PRE-MRNA-PROCESSING FACTOR 39"/>
    <property type="match status" value="1"/>
</dbReference>
<evidence type="ECO:0000256" key="5">
    <source>
        <dbReference type="ARBA" id="ARBA00023242"/>
    </source>
</evidence>
<name>A0ABP1G6Y4_9CHLO</name>
<feature type="region of interest" description="Disordered" evidence="7">
    <location>
        <begin position="300"/>
        <end position="320"/>
    </location>
</feature>
<evidence type="ECO:0000256" key="3">
    <source>
        <dbReference type="ARBA" id="ARBA00022737"/>
    </source>
</evidence>
<keyword evidence="2" id="KW-0507">mRNA processing</keyword>
<dbReference type="Pfam" id="PF23241">
    <property type="entry name" value="HAT_PRP39_C"/>
    <property type="match status" value="1"/>
</dbReference>
<comment type="caution">
    <text evidence="8">The sequence shown here is derived from an EMBL/GenBank/DDBJ whole genome shotgun (WGS) entry which is preliminary data.</text>
</comment>
<keyword evidence="9" id="KW-1185">Reference proteome</keyword>
<dbReference type="SUPFAM" id="SSF48452">
    <property type="entry name" value="TPR-like"/>
    <property type="match status" value="2"/>
</dbReference>
<proteinExistence type="inferred from homology"/>
<dbReference type="EMBL" id="CAXHTA020000012">
    <property type="protein sequence ID" value="CAL5225657.1"/>
    <property type="molecule type" value="Genomic_DNA"/>
</dbReference>
<comment type="similarity">
    <text evidence="6">Belongs to the PRP39 family.</text>
</comment>
<dbReference type="InterPro" id="IPR059164">
    <property type="entry name" value="HAT_PRP39_C"/>
</dbReference>
<evidence type="ECO:0000256" key="6">
    <source>
        <dbReference type="ARBA" id="ARBA00038019"/>
    </source>
</evidence>
<evidence type="ECO:0000313" key="8">
    <source>
        <dbReference type="EMBL" id="CAL5225657.1"/>
    </source>
</evidence>
<dbReference type="PANTHER" id="PTHR17204">
    <property type="entry name" value="PRE-MRNA PROCESSING PROTEIN PRP39-RELATED"/>
    <property type="match status" value="1"/>
</dbReference>
<keyword evidence="5" id="KW-0539">Nucleus</keyword>
<evidence type="ECO:0000256" key="2">
    <source>
        <dbReference type="ARBA" id="ARBA00022664"/>
    </source>
</evidence>
<keyword evidence="4" id="KW-0508">mRNA splicing</keyword>
<organism evidence="8 9">
    <name type="scientific">Coccomyxa viridis</name>
    <dbReference type="NCBI Taxonomy" id="1274662"/>
    <lineage>
        <taxon>Eukaryota</taxon>
        <taxon>Viridiplantae</taxon>
        <taxon>Chlorophyta</taxon>
        <taxon>core chlorophytes</taxon>
        <taxon>Trebouxiophyceae</taxon>
        <taxon>Trebouxiophyceae incertae sedis</taxon>
        <taxon>Coccomyxaceae</taxon>
        <taxon>Coccomyxa</taxon>
    </lineage>
</organism>
<dbReference type="InterPro" id="IPR003107">
    <property type="entry name" value="HAT"/>
</dbReference>
<feature type="compositionally biased region" description="Low complexity" evidence="7">
    <location>
        <begin position="300"/>
        <end position="309"/>
    </location>
</feature>
<dbReference type="Proteomes" id="UP001497392">
    <property type="component" value="Unassembled WGS sequence"/>
</dbReference>
<comment type="subcellular location">
    <subcellularLocation>
        <location evidence="1">Nucleus</location>
    </subcellularLocation>
</comment>
<dbReference type="InterPro" id="IPR011990">
    <property type="entry name" value="TPR-like_helical_dom_sf"/>
</dbReference>
<feature type="compositionally biased region" description="Low complexity" evidence="7">
    <location>
        <begin position="346"/>
        <end position="358"/>
    </location>
</feature>
<gene>
    <name evidence="8" type="primary">g8515</name>
    <name evidence="8" type="ORF">VP750_LOCUS7316</name>
</gene>
<sequence length="827" mass="86951">MEAVTVGMPNGIHGAHANREAGIGGVSSPADVVMSDLPAAETAPEAAKAAVTSVDGQIADASVDADVMADHQANPSGNVTQAADIARIRQAYDAFFREYPLCFGYWKKYADAEQRHASIESAVQVYERGVAAVTYSPDLWGQYAVFKQNSGFSAGAVLSVFERGAQIVGRDPGSHGFWDKFIRYADSLKEPHRVAAIYKRALGQPLKQLDKYMTGLTEYVEQHSMAELIPVASQRAALEAEARQKQAAAAEAARKAAAEAQAASAAAAAAQAAEAAAAAAAQAEEAPVAPVIGPPEAPQAFAEAAAAAPQTPPTSSETGLFVQPAPAAMQASLADHVGPVTPPPGSSSQVPPAPGSAQLRAPMDGSAQAEQPAQDMGQGSAHPGFTAPTHGEAGPVDPAYASAASAAASQEPLPMQVDDAATNGTEHPPVSEAELKEAWLATCRALYESTKEELTRRNAFEAVIRRPYFHVKPLDAAQLSAWSHYLDYMDAKGDEAETRHLFERCLVACARYPDFWMRYTRYLEPKDAPAAKHAVHRGQSIHCKGISEMQLFAARFHERHGDVPAARAAYALVLGKLAPSLISAVLAHANFERRQGDRAAACTVYQKAIAAAAERGTEGEKTYVYLTVQYAHFLVVVYKDVEGARAVYSAALEKLPRSLTLWEGAIHLEQIAGAPVEATAKSVLGLYQRAIASADLLPSDKEDLSGRACTFADMCGSAAMQEAAERLHAARVKSAANASTASASGVGAKRPAEAFEAHSPSKQARVASAAYPAAYSAPAPAPMAAPAAPVASAAGYYGQPAAGYQYPGYAYPGYGQPGYPAYSYPQY</sequence>